<dbReference type="NCBIfam" id="TIGR03033">
    <property type="entry name" value="phage_rel_nuc"/>
    <property type="match status" value="1"/>
</dbReference>
<dbReference type="PANTHER" id="PTHR46609:SF6">
    <property type="entry name" value="EXONUCLEASE, PHAGE-TYPE_RECB, C-TERMINAL DOMAIN-CONTAINING PROTEIN-RELATED"/>
    <property type="match status" value="1"/>
</dbReference>
<dbReference type="CDD" id="cd22343">
    <property type="entry name" value="PDDEXK_lambda_exonuclease-like"/>
    <property type="match status" value="1"/>
</dbReference>
<dbReference type="InterPro" id="IPR011335">
    <property type="entry name" value="Restrct_endonuc-II-like"/>
</dbReference>
<evidence type="ECO:0000313" key="2">
    <source>
        <dbReference type="EMBL" id="SVB81148.1"/>
    </source>
</evidence>
<dbReference type="InterPro" id="IPR051703">
    <property type="entry name" value="NF-kappa-B_Signaling_Reg"/>
</dbReference>
<dbReference type="Pfam" id="PF09588">
    <property type="entry name" value="YqaJ"/>
    <property type="match status" value="1"/>
</dbReference>
<dbReference type="PANTHER" id="PTHR46609">
    <property type="entry name" value="EXONUCLEASE, PHAGE-TYPE/RECB, C-TERMINAL DOMAIN-CONTAINING PROTEIN"/>
    <property type="match status" value="1"/>
</dbReference>
<dbReference type="AlphaFoldDB" id="A0A382H1I3"/>
<protein>
    <recommendedName>
        <fullName evidence="1">YqaJ viral recombinase domain-containing protein</fullName>
    </recommendedName>
</protein>
<evidence type="ECO:0000259" key="1">
    <source>
        <dbReference type="Pfam" id="PF09588"/>
    </source>
</evidence>
<dbReference type="SUPFAM" id="SSF52980">
    <property type="entry name" value="Restriction endonuclease-like"/>
    <property type="match status" value="1"/>
</dbReference>
<accession>A0A382H1I3</accession>
<feature type="domain" description="YqaJ viral recombinase" evidence="1">
    <location>
        <begin position="32"/>
        <end position="161"/>
    </location>
</feature>
<proteinExistence type="predicted"/>
<dbReference type="Gene3D" id="3.90.320.10">
    <property type="match status" value="1"/>
</dbReference>
<sequence length="211" mass="23919">MEVRNPSDLPAGVHPRVAELYQRPFFKQGTDEWLEQRYDYLTASDVGAVLGKSIFKNQDMVRAEKLRKGIPTPPTEAMMHGNKTEPEARSVYERQTGNSVIQFGLLTGSEACPFLAASVDGITTDGIVVEIKCPYSRKIIQGKIPEYNLDQVQAQLAVTDLDVAHYFEYDSKTGETNLVEVRRDKMWMKSNRRGLWDFWGGIKDLNEDSLK</sequence>
<dbReference type="InterPro" id="IPR017482">
    <property type="entry name" value="Lambda-type_endonuclease"/>
</dbReference>
<dbReference type="InterPro" id="IPR011604">
    <property type="entry name" value="PDDEXK-like_dom_sf"/>
</dbReference>
<dbReference type="EMBL" id="UINC01058647">
    <property type="protein sequence ID" value="SVB81148.1"/>
    <property type="molecule type" value="Genomic_DNA"/>
</dbReference>
<dbReference type="InterPro" id="IPR019080">
    <property type="entry name" value="YqaJ_viral_recombinase"/>
</dbReference>
<organism evidence="2">
    <name type="scientific">marine metagenome</name>
    <dbReference type="NCBI Taxonomy" id="408172"/>
    <lineage>
        <taxon>unclassified sequences</taxon>
        <taxon>metagenomes</taxon>
        <taxon>ecological metagenomes</taxon>
    </lineage>
</organism>
<gene>
    <name evidence="2" type="ORF">METZ01_LOCUS234002</name>
</gene>
<name>A0A382H1I3_9ZZZZ</name>
<reference evidence="2" key="1">
    <citation type="submission" date="2018-05" db="EMBL/GenBank/DDBJ databases">
        <authorList>
            <person name="Lanie J.A."/>
            <person name="Ng W.-L."/>
            <person name="Kazmierczak K.M."/>
            <person name="Andrzejewski T.M."/>
            <person name="Davidsen T.M."/>
            <person name="Wayne K.J."/>
            <person name="Tettelin H."/>
            <person name="Glass J.I."/>
            <person name="Rusch D."/>
            <person name="Podicherti R."/>
            <person name="Tsui H.-C.T."/>
            <person name="Winkler M.E."/>
        </authorList>
    </citation>
    <scope>NUCLEOTIDE SEQUENCE</scope>
</reference>